<protein>
    <submittedName>
        <fullName evidence="3">Uncharacterized protein</fullName>
    </submittedName>
</protein>
<accession>A0AA88XMR7</accession>
<organism evidence="3 4">
    <name type="scientific">Pinctada imbricata</name>
    <name type="common">Atlantic pearl-oyster</name>
    <name type="synonym">Pinctada martensii</name>
    <dbReference type="NCBI Taxonomy" id="66713"/>
    <lineage>
        <taxon>Eukaryota</taxon>
        <taxon>Metazoa</taxon>
        <taxon>Spiralia</taxon>
        <taxon>Lophotrochozoa</taxon>
        <taxon>Mollusca</taxon>
        <taxon>Bivalvia</taxon>
        <taxon>Autobranchia</taxon>
        <taxon>Pteriomorphia</taxon>
        <taxon>Pterioida</taxon>
        <taxon>Pterioidea</taxon>
        <taxon>Pteriidae</taxon>
        <taxon>Pinctada</taxon>
    </lineage>
</organism>
<evidence type="ECO:0000313" key="3">
    <source>
        <dbReference type="EMBL" id="KAK3088729.1"/>
    </source>
</evidence>
<gene>
    <name evidence="3" type="ORF">FSP39_023069</name>
</gene>
<proteinExistence type="predicted"/>
<name>A0AA88XMR7_PINIB</name>
<evidence type="ECO:0000313" key="4">
    <source>
        <dbReference type="Proteomes" id="UP001186944"/>
    </source>
</evidence>
<sequence length="161" mass="17715">MRYAVFLAIVLLGSLVADARIPPWPPQKPCLNKLYWCLKWWCTPLNPWCWKICIKKFKKCKFGWLGHGGGYYDIGGGDSGIGGIGGGDGGIGGIGGGSYDYHHDSHSHGYPEPSHSSHHGTYPEPSHSGHHGTYPEPSHSSHYGYGAIPEKHGGYHKKHYY</sequence>
<dbReference type="Proteomes" id="UP001186944">
    <property type="component" value="Unassembled WGS sequence"/>
</dbReference>
<evidence type="ECO:0000256" key="1">
    <source>
        <dbReference type="SAM" id="MobiDB-lite"/>
    </source>
</evidence>
<dbReference type="AlphaFoldDB" id="A0AA88XMR7"/>
<feature type="chain" id="PRO_5041647807" evidence="2">
    <location>
        <begin position="20"/>
        <end position="161"/>
    </location>
</feature>
<feature type="region of interest" description="Disordered" evidence="1">
    <location>
        <begin position="104"/>
        <end position="140"/>
    </location>
</feature>
<feature type="signal peptide" evidence="2">
    <location>
        <begin position="1"/>
        <end position="19"/>
    </location>
</feature>
<evidence type="ECO:0000256" key="2">
    <source>
        <dbReference type="SAM" id="SignalP"/>
    </source>
</evidence>
<keyword evidence="2" id="KW-0732">Signal</keyword>
<keyword evidence="4" id="KW-1185">Reference proteome</keyword>
<comment type="caution">
    <text evidence="3">The sequence shown here is derived from an EMBL/GenBank/DDBJ whole genome shotgun (WGS) entry which is preliminary data.</text>
</comment>
<dbReference type="EMBL" id="VSWD01000011">
    <property type="protein sequence ID" value="KAK3088729.1"/>
    <property type="molecule type" value="Genomic_DNA"/>
</dbReference>
<reference evidence="3" key="1">
    <citation type="submission" date="2019-08" db="EMBL/GenBank/DDBJ databases">
        <title>The improved chromosome-level genome for the pearl oyster Pinctada fucata martensii using PacBio sequencing and Hi-C.</title>
        <authorList>
            <person name="Zheng Z."/>
        </authorList>
    </citation>
    <scope>NUCLEOTIDE SEQUENCE</scope>
    <source>
        <strain evidence="3">ZZ-2019</strain>
        <tissue evidence="3">Adductor muscle</tissue>
    </source>
</reference>